<comment type="caution">
    <text evidence="2">The sequence shown here is derived from an EMBL/GenBank/DDBJ whole genome shotgun (WGS) entry which is preliminary data.</text>
</comment>
<organism evidence="2">
    <name type="scientific">Actinoplanes campanulatus</name>
    <dbReference type="NCBI Taxonomy" id="113559"/>
    <lineage>
        <taxon>Bacteria</taxon>
        <taxon>Bacillati</taxon>
        <taxon>Actinomycetota</taxon>
        <taxon>Actinomycetes</taxon>
        <taxon>Micromonosporales</taxon>
        <taxon>Micromonosporaceae</taxon>
        <taxon>Actinoplanes</taxon>
    </lineage>
</organism>
<gene>
    <name evidence="2" type="ORF">Aca07nite_35910</name>
</gene>
<feature type="region of interest" description="Disordered" evidence="1">
    <location>
        <begin position="21"/>
        <end position="54"/>
    </location>
</feature>
<protein>
    <submittedName>
        <fullName evidence="2">Uncharacterized protein</fullName>
    </submittedName>
</protein>
<sequence length="54" mass="5911">MGMFTALETALTLLVNRSSVRSPRLVYADQRTRNGSRGRPPASQRQPGHKDGAT</sequence>
<name>A0ABQ3WJA4_9ACTN</name>
<accession>A0ABQ3WJA4</accession>
<reference evidence="2" key="1">
    <citation type="submission" date="2021-01" db="EMBL/GenBank/DDBJ databases">
        <title>Whole genome shotgun sequence of Actinoplanes capillaceus NBRC 16408.</title>
        <authorList>
            <person name="Komaki H."/>
            <person name="Tamura T."/>
        </authorList>
    </citation>
    <scope>NUCLEOTIDE SEQUENCE [LARGE SCALE GENOMIC DNA]</scope>
    <source>
        <strain evidence="2">NBRC 16408</strain>
    </source>
</reference>
<proteinExistence type="predicted"/>
<evidence type="ECO:0000256" key="1">
    <source>
        <dbReference type="SAM" id="MobiDB-lite"/>
    </source>
</evidence>
<evidence type="ECO:0000313" key="2">
    <source>
        <dbReference type="EMBL" id="GID46316.1"/>
    </source>
</evidence>
<dbReference type="EMBL" id="BOMF01000069">
    <property type="protein sequence ID" value="GID46316.1"/>
    <property type="molecule type" value="Genomic_DNA"/>
</dbReference>